<dbReference type="PANTHER" id="PTHR43768">
    <property type="entry name" value="TREHALOSE 6-PHOSPHATE PHOSPHATASE"/>
    <property type="match status" value="1"/>
</dbReference>
<dbReference type="SUPFAM" id="SSF56784">
    <property type="entry name" value="HAD-like"/>
    <property type="match status" value="1"/>
</dbReference>
<evidence type="ECO:0000256" key="8">
    <source>
        <dbReference type="RuleBase" id="RU361117"/>
    </source>
</evidence>
<reference evidence="9" key="1">
    <citation type="submission" date="2018-01" db="EMBL/GenBank/DDBJ databases">
        <authorList>
            <person name="Mao J.F."/>
        </authorList>
    </citation>
    <scope>NUCLEOTIDE SEQUENCE</scope>
    <source>
        <strain evidence="9">Huo1</strain>
        <tissue evidence="9">Leaf</tissue>
    </source>
</reference>
<protein>
    <recommendedName>
        <fullName evidence="8">Trehalose 6-phosphate phosphatase</fullName>
        <ecNumber evidence="8">3.1.3.12</ecNumber>
    </recommendedName>
</protein>
<evidence type="ECO:0000256" key="7">
    <source>
        <dbReference type="ARBA" id="ARBA00025274"/>
    </source>
</evidence>
<comment type="similarity">
    <text evidence="4 8">Belongs to the trehalose phosphatase family.</text>
</comment>
<dbReference type="Gene3D" id="3.40.50.1000">
    <property type="entry name" value="HAD superfamily/HAD-like"/>
    <property type="match status" value="2"/>
</dbReference>
<organism evidence="9">
    <name type="scientific">Salvia splendens</name>
    <name type="common">Scarlet sage</name>
    <dbReference type="NCBI Taxonomy" id="180675"/>
    <lineage>
        <taxon>Eukaryota</taxon>
        <taxon>Viridiplantae</taxon>
        <taxon>Streptophyta</taxon>
        <taxon>Embryophyta</taxon>
        <taxon>Tracheophyta</taxon>
        <taxon>Spermatophyta</taxon>
        <taxon>Magnoliopsida</taxon>
        <taxon>eudicotyledons</taxon>
        <taxon>Gunneridae</taxon>
        <taxon>Pentapetalae</taxon>
        <taxon>asterids</taxon>
        <taxon>lamiids</taxon>
        <taxon>Lamiales</taxon>
        <taxon>Lamiaceae</taxon>
        <taxon>Nepetoideae</taxon>
        <taxon>Mentheae</taxon>
        <taxon>Salviinae</taxon>
        <taxon>Salvia</taxon>
        <taxon>Salvia subgen. Calosphace</taxon>
        <taxon>core Calosphace</taxon>
    </lineage>
</organism>
<dbReference type="NCBIfam" id="TIGR01484">
    <property type="entry name" value="HAD-SF-IIB"/>
    <property type="match status" value="1"/>
</dbReference>
<dbReference type="Pfam" id="PF02358">
    <property type="entry name" value="Trehalose_PPase"/>
    <property type="match status" value="1"/>
</dbReference>
<keyword evidence="5 8" id="KW-0378">Hydrolase</keyword>
<dbReference type="EMBL" id="PNBA02000021">
    <property type="protein sequence ID" value="KAG6386704.1"/>
    <property type="molecule type" value="Genomic_DNA"/>
</dbReference>
<keyword evidence="10" id="KW-1185">Reference proteome</keyword>
<comment type="caution">
    <text evidence="9">The sequence shown here is derived from an EMBL/GenBank/DDBJ whole genome shotgun (WGS) entry which is preliminary data.</text>
</comment>
<comment type="pathway">
    <text evidence="3 8">Glycan biosynthesis; trehalose biosynthesis.</text>
</comment>
<dbReference type="FunFam" id="3.40.50.1000:FF:000073">
    <property type="entry name" value="Trehalose 6-phosphate phosphatase"/>
    <property type="match status" value="1"/>
</dbReference>
<dbReference type="AlphaFoldDB" id="A0A8X8W2H9"/>
<dbReference type="PANTHER" id="PTHR43768:SF3">
    <property type="entry name" value="TREHALOSE 6-PHOSPHATE PHOSPHATASE"/>
    <property type="match status" value="1"/>
</dbReference>
<dbReference type="InterPro" id="IPR023214">
    <property type="entry name" value="HAD_sf"/>
</dbReference>
<sequence length="364" mass="40773">MANQNVVVSDAITAAVAGPSIFPAAAQKPPAVPGTYISISQKKLVQNLDINSAARINAWVDSMRALSPTHIKSHSLSDHRNMQLPSAMDTFDQIMNDAKGKQIVMFLDYDGTLSPIVEDANQAFMSNAMRETVRKVATHCYSEWERLRPELYYAGSHGMDIKGPSKSSKHTKGGEAVLYQPATQYLPMMDEVYKALLEVTKDTPGSTVDNNKFCLSVHFRRVDEKKWVELATKVGSVMEAYPDLVLTQGRKVFEIRPPSKWNKGKALEFLLESLGYANCADVYPIYIGDDRTDEDAFKVLRERGQGSGILVSKIPKDTNASYSLEEPSEVMAFLRRLVDWKRLSLRKQFMLKARLQGMKMPMPI</sequence>
<evidence type="ECO:0000256" key="3">
    <source>
        <dbReference type="ARBA" id="ARBA00005199"/>
    </source>
</evidence>
<comment type="cofactor">
    <cofactor evidence="2 8">
        <name>a divalent metal cation</name>
        <dbReference type="ChEBI" id="CHEBI:60240"/>
    </cofactor>
</comment>
<evidence type="ECO:0000256" key="4">
    <source>
        <dbReference type="ARBA" id="ARBA00008770"/>
    </source>
</evidence>
<comment type="function">
    <text evidence="7">Removes the phosphate from trehalose 6-phosphate to produce free trehalose. Trehalose accumulation in plant may improve abiotic stress tolerance.</text>
</comment>
<evidence type="ECO:0000256" key="2">
    <source>
        <dbReference type="ARBA" id="ARBA00001968"/>
    </source>
</evidence>
<evidence type="ECO:0000256" key="5">
    <source>
        <dbReference type="ARBA" id="ARBA00022801"/>
    </source>
</evidence>
<evidence type="ECO:0000313" key="9">
    <source>
        <dbReference type="EMBL" id="KAG6386704.1"/>
    </source>
</evidence>
<dbReference type="InterPro" id="IPR044651">
    <property type="entry name" value="OTSB-like"/>
</dbReference>
<name>A0A8X8W2H9_SALSN</name>
<dbReference type="EC" id="3.1.3.12" evidence="8"/>
<proteinExistence type="inferred from homology"/>
<evidence type="ECO:0000313" key="10">
    <source>
        <dbReference type="Proteomes" id="UP000298416"/>
    </source>
</evidence>
<accession>A0A8X8W2H9</accession>
<dbReference type="NCBIfam" id="TIGR00685">
    <property type="entry name" value="T6PP"/>
    <property type="match status" value="1"/>
</dbReference>
<reference evidence="9" key="2">
    <citation type="submission" date="2020-08" db="EMBL/GenBank/DDBJ databases">
        <title>Plant Genome Project.</title>
        <authorList>
            <person name="Zhang R.-G."/>
        </authorList>
    </citation>
    <scope>NUCLEOTIDE SEQUENCE</scope>
    <source>
        <strain evidence="9">Huo1</strain>
        <tissue evidence="9">Leaf</tissue>
    </source>
</reference>
<dbReference type="InterPro" id="IPR036412">
    <property type="entry name" value="HAD-like_sf"/>
</dbReference>
<keyword evidence="6" id="KW-0346">Stress response</keyword>
<dbReference type="GO" id="GO:0004805">
    <property type="term" value="F:trehalose-phosphatase activity"/>
    <property type="evidence" value="ECO:0007669"/>
    <property type="project" value="UniProtKB-EC"/>
</dbReference>
<dbReference type="InterPro" id="IPR006379">
    <property type="entry name" value="HAD-SF_hydro_IIB"/>
</dbReference>
<dbReference type="InterPro" id="IPR003337">
    <property type="entry name" value="Trehalose_PPase"/>
</dbReference>
<evidence type="ECO:0000256" key="1">
    <source>
        <dbReference type="ARBA" id="ARBA00000500"/>
    </source>
</evidence>
<dbReference type="GO" id="GO:0005992">
    <property type="term" value="P:trehalose biosynthetic process"/>
    <property type="evidence" value="ECO:0007669"/>
    <property type="project" value="InterPro"/>
</dbReference>
<evidence type="ECO:0000256" key="6">
    <source>
        <dbReference type="ARBA" id="ARBA00023016"/>
    </source>
</evidence>
<gene>
    <name evidence="9" type="ORF">SASPL_151876</name>
</gene>
<dbReference type="Proteomes" id="UP000298416">
    <property type="component" value="Unassembled WGS sequence"/>
</dbReference>
<comment type="catalytic activity">
    <reaction evidence="1 8">
        <text>alpha,alpha-trehalose 6-phosphate + H2O = alpha,alpha-trehalose + phosphate</text>
        <dbReference type="Rhea" id="RHEA:23420"/>
        <dbReference type="ChEBI" id="CHEBI:15377"/>
        <dbReference type="ChEBI" id="CHEBI:16551"/>
        <dbReference type="ChEBI" id="CHEBI:43474"/>
        <dbReference type="ChEBI" id="CHEBI:58429"/>
        <dbReference type="EC" id="3.1.3.12"/>
    </reaction>
</comment>